<evidence type="ECO:0000256" key="5">
    <source>
        <dbReference type="ARBA" id="ARBA00022692"/>
    </source>
</evidence>
<feature type="transmembrane region" description="Helical" evidence="11">
    <location>
        <begin position="222"/>
        <end position="240"/>
    </location>
</feature>
<dbReference type="CDD" id="cd00310">
    <property type="entry name" value="ATP-synt_Fo_a_6"/>
    <property type="match status" value="1"/>
</dbReference>
<name>A0ABZ2RQP8_9BACT</name>
<evidence type="ECO:0000256" key="4">
    <source>
        <dbReference type="ARBA" id="ARBA00022547"/>
    </source>
</evidence>
<proteinExistence type="inferred from homology"/>
<dbReference type="InterPro" id="IPR000568">
    <property type="entry name" value="ATP_synth_F0_asu"/>
</dbReference>
<dbReference type="EMBL" id="CP148066">
    <property type="protein sequence ID" value="WXL28542.1"/>
    <property type="molecule type" value="Genomic_DNA"/>
</dbReference>
<gene>
    <name evidence="12" type="ORF">WG616_00725</name>
</gene>
<keyword evidence="5 11" id="KW-0812">Transmembrane</keyword>
<accession>A0ABZ2RQP8</accession>
<evidence type="ECO:0000256" key="11">
    <source>
        <dbReference type="SAM" id="Phobius"/>
    </source>
</evidence>
<evidence type="ECO:0000256" key="10">
    <source>
        <dbReference type="ARBA" id="ARBA00023310"/>
    </source>
</evidence>
<keyword evidence="13" id="KW-1185">Reference proteome</keyword>
<dbReference type="PANTHER" id="PTHR42823:SF3">
    <property type="entry name" value="ATP SYNTHASE SUBUNIT A, CHLOROPLASTIC"/>
    <property type="match status" value="1"/>
</dbReference>
<protein>
    <submittedName>
        <fullName evidence="12">F0F1 ATP synthase subunit A</fullName>
    </submittedName>
</protein>
<reference evidence="12" key="1">
    <citation type="submission" date="2024-03" db="EMBL/GenBank/DDBJ databases">
        <title>Complete genome sequence of Mycoplasma gypis type strain B1/T1.</title>
        <authorList>
            <person name="Spergser J."/>
        </authorList>
    </citation>
    <scope>NUCLEOTIDE SEQUENCE [LARGE SCALE GENOMIC DNA]</scope>
    <source>
        <strain evidence="12">B1/T1</strain>
    </source>
</reference>
<feature type="transmembrane region" description="Helical" evidence="11">
    <location>
        <begin position="114"/>
        <end position="135"/>
    </location>
</feature>
<dbReference type="RefSeq" id="WP_205498803.1">
    <property type="nucleotide sequence ID" value="NZ_CP148066.1"/>
</dbReference>
<feature type="transmembrane region" description="Helical" evidence="11">
    <location>
        <begin position="164"/>
        <end position="186"/>
    </location>
</feature>
<sequence length="267" mass="30537">MDKLLGHSSVRDAEAWGSKEFGENQIVSMIVLVVMIFCLALTIFFLVRRSKENVAPVKMVILVEQYVLFVDDLTTQSTESKLDKLAPYFFSLFTYLAIGNAMAIFGFAPLATSLTFVLSITSVTWIGTVLVGIVFQKWNYWKEWINPMDWPGKFSPLLSLSFRMFGNITGGSLIIILIHALFTFIWTKIIGVNYDSPLADLNLISVLITPWLSLYFDIFDSLLQAFVFVILTMSYWSFSAKVEVKKQKQREIMQKMKNMVTKEKQII</sequence>
<evidence type="ECO:0000256" key="3">
    <source>
        <dbReference type="ARBA" id="ARBA00022448"/>
    </source>
</evidence>
<evidence type="ECO:0000256" key="8">
    <source>
        <dbReference type="ARBA" id="ARBA00023065"/>
    </source>
</evidence>
<keyword evidence="8" id="KW-0406">Ion transport</keyword>
<evidence type="ECO:0000313" key="12">
    <source>
        <dbReference type="EMBL" id="WXL28542.1"/>
    </source>
</evidence>
<evidence type="ECO:0000256" key="9">
    <source>
        <dbReference type="ARBA" id="ARBA00023136"/>
    </source>
</evidence>
<feature type="transmembrane region" description="Helical" evidence="11">
    <location>
        <begin position="26"/>
        <end position="47"/>
    </location>
</feature>
<evidence type="ECO:0000313" key="13">
    <source>
        <dbReference type="Proteomes" id="UP001460679"/>
    </source>
</evidence>
<keyword evidence="3" id="KW-0813">Transport</keyword>
<dbReference type="SUPFAM" id="SSF81336">
    <property type="entry name" value="F1F0 ATP synthase subunit A"/>
    <property type="match status" value="1"/>
</dbReference>
<evidence type="ECO:0000256" key="2">
    <source>
        <dbReference type="ARBA" id="ARBA00006810"/>
    </source>
</evidence>
<evidence type="ECO:0000256" key="6">
    <source>
        <dbReference type="ARBA" id="ARBA00022781"/>
    </source>
</evidence>
<keyword evidence="10" id="KW-0066">ATP synthesis</keyword>
<evidence type="ECO:0000256" key="7">
    <source>
        <dbReference type="ARBA" id="ARBA00022989"/>
    </source>
</evidence>
<keyword evidence="4" id="KW-0138">CF(0)</keyword>
<feature type="transmembrane region" description="Helical" evidence="11">
    <location>
        <begin position="85"/>
        <end position="107"/>
    </location>
</feature>
<dbReference type="Gene3D" id="1.20.120.220">
    <property type="entry name" value="ATP synthase, F0 complex, subunit A"/>
    <property type="match status" value="1"/>
</dbReference>
<keyword evidence="9 11" id="KW-0472">Membrane</keyword>
<keyword evidence="7 11" id="KW-1133">Transmembrane helix</keyword>
<dbReference type="NCBIfam" id="NF004487">
    <property type="entry name" value="PRK05815.3-5"/>
    <property type="match status" value="1"/>
</dbReference>
<dbReference type="InterPro" id="IPR035908">
    <property type="entry name" value="F0_ATP_A_sf"/>
</dbReference>
<organism evidence="12 13">
    <name type="scientific">[Mycoplasma] gypis</name>
    <dbReference type="NCBI Taxonomy" id="92404"/>
    <lineage>
        <taxon>Bacteria</taxon>
        <taxon>Bacillati</taxon>
        <taxon>Mycoplasmatota</taxon>
        <taxon>Mycoplasmoidales</taxon>
        <taxon>Metamycoplasmataceae</taxon>
        <taxon>Metamycoplasma</taxon>
    </lineage>
</organism>
<dbReference type="PANTHER" id="PTHR42823">
    <property type="entry name" value="ATP SYNTHASE SUBUNIT A, CHLOROPLASTIC"/>
    <property type="match status" value="1"/>
</dbReference>
<comment type="similarity">
    <text evidence="2">Belongs to the ATPase A chain family.</text>
</comment>
<dbReference type="InterPro" id="IPR045082">
    <property type="entry name" value="ATP_syn_F0_a_bact/chloroplast"/>
</dbReference>
<evidence type="ECO:0000256" key="1">
    <source>
        <dbReference type="ARBA" id="ARBA00004141"/>
    </source>
</evidence>
<dbReference type="Pfam" id="PF00119">
    <property type="entry name" value="ATP-synt_A"/>
    <property type="match status" value="1"/>
</dbReference>
<keyword evidence="6" id="KW-0375">Hydrogen ion transport</keyword>
<dbReference type="Proteomes" id="UP001460679">
    <property type="component" value="Chromosome"/>
</dbReference>
<comment type="subcellular location">
    <subcellularLocation>
        <location evidence="1">Membrane</location>
        <topology evidence="1">Multi-pass membrane protein</topology>
    </subcellularLocation>
</comment>